<organism evidence="2 3">
    <name type="scientific">Clostridium aminobutyricum</name>
    <dbReference type="NCBI Taxonomy" id="33953"/>
    <lineage>
        <taxon>Bacteria</taxon>
        <taxon>Bacillati</taxon>
        <taxon>Bacillota</taxon>
        <taxon>Clostridia</taxon>
        <taxon>Eubacteriales</taxon>
        <taxon>Clostridiaceae</taxon>
        <taxon>Clostridium</taxon>
    </lineage>
</organism>
<protein>
    <submittedName>
        <fullName evidence="2">Spore cortex biosynthesis protein YabQ</fullName>
    </submittedName>
</protein>
<accession>A0A939II24</accession>
<dbReference type="EMBL" id="JAFJZZ010000010">
    <property type="protein sequence ID" value="MBN7774477.1"/>
    <property type="molecule type" value="Genomic_DNA"/>
</dbReference>
<comment type="caution">
    <text evidence="2">The sequence shown here is derived from an EMBL/GenBank/DDBJ whole genome shotgun (WGS) entry which is preliminary data.</text>
</comment>
<keyword evidence="3" id="KW-1185">Reference proteome</keyword>
<dbReference type="Proteomes" id="UP000664545">
    <property type="component" value="Unassembled WGS sequence"/>
</dbReference>
<keyword evidence="1" id="KW-0472">Membrane</keyword>
<proteinExistence type="predicted"/>
<reference evidence="2" key="1">
    <citation type="submission" date="2021-02" db="EMBL/GenBank/DDBJ databases">
        <title>Abyssanaerobacter marinus gen.nov., sp., nov, anaerobic bacterium isolated from the Onnuri vent field of Indian Ocean and suggestion of Mogibacteriaceae fam. nov., and proposal of reclassification of ambiguous this family's genus member.</title>
        <authorList>
            <person name="Kim Y.J."/>
            <person name="Yang J.-A."/>
        </authorList>
    </citation>
    <scope>NUCLEOTIDE SEQUENCE</scope>
    <source>
        <strain evidence="2">DSM 2634</strain>
    </source>
</reference>
<evidence type="ECO:0000256" key="1">
    <source>
        <dbReference type="SAM" id="Phobius"/>
    </source>
</evidence>
<keyword evidence="1" id="KW-0812">Transmembrane</keyword>
<dbReference type="InterPro" id="IPR019074">
    <property type="entry name" value="YabQ"/>
</dbReference>
<feature type="transmembrane region" description="Helical" evidence="1">
    <location>
        <begin position="20"/>
        <end position="40"/>
    </location>
</feature>
<dbReference type="Pfam" id="PF09578">
    <property type="entry name" value="Spore_YabQ"/>
    <property type="match status" value="1"/>
</dbReference>
<gene>
    <name evidence="2" type="ORF">JYB65_14010</name>
</gene>
<name>A0A939II24_CLOAM</name>
<dbReference type="AlphaFoldDB" id="A0A939II24"/>
<dbReference type="RefSeq" id="WP_206583320.1">
    <property type="nucleotide sequence ID" value="NZ_JAFJZZ010000010.1"/>
</dbReference>
<feature type="transmembrane region" description="Helical" evidence="1">
    <location>
        <begin position="81"/>
        <end position="101"/>
    </location>
</feature>
<evidence type="ECO:0000313" key="3">
    <source>
        <dbReference type="Proteomes" id="UP000664545"/>
    </source>
</evidence>
<keyword evidence="1" id="KW-1133">Transmembrane helix</keyword>
<dbReference type="NCBIfam" id="TIGR02893">
    <property type="entry name" value="spore_yabQ"/>
    <property type="match status" value="1"/>
</dbReference>
<feature type="transmembrane region" description="Helical" evidence="1">
    <location>
        <begin position="52"/>
        <end position="75"/>
    </location>
</feature>
<sequence length="125" mass="14083">MTESAISAGFVMTDLIRSQVLESGIMLCAGMTIALLYQLFCRFKLLIITRRWMAAFFEILFWVAAGVITSEFLYYCSFGELSVHVICSFIVGVLLWTFFFCGKISKGDCKCLNKGKREEAGNSRT</sequence>
<evidence type="ECO:0000313" key="2">
    <source>
        <dbReference type="EMBL" id="MBN7774477.1"/>
    </source>
</evidence>